<evidence type="ECO:0000313" key="1">
    <source>
        <dbReference type="EnsemblPlants" id="AVESA.00010b.r2.5AG0801270.1.CDS.1"/>
    </source>
</evidence>
<organism evidence="1 2">
    <name type="scientific">Avena sativa</name>
    <name type="common">Oat</name>
    <dbReference type="NCBI Taxonomy" id="4498"/>
    <lineage>
        <taxon>Eukaryota</taxon>
        <taxon>Viridiplantae</taxon>
        <taxon>Streptophyta</taxon>
        <taxon>Embryophyta</taxon>
        <taxon>Tracheophyta</taxon>
        <taxon>Spermatophyta</taxon>
        <taxon>Magnoliopsida</taxon>
        <taxon>Liliopsida</taxon>
        <taxon>Poales</taxon>
        <taxon>Poaceae</taxon>
        <taxon>BOP clade</taxon>
        <taxon>Pooideae</taxon>
        <taxon>Poodae</taxon>
        <taxon>Poeae</taxon>
        <taxon>Poeae Chloroplast Group 1 (Aveneae type)</taxon>
        <taxon>Aveninae</taxon>
        <taxon>Avena</taxon>
    </lineage>
</organism>
<name>A0ACD5XJV8_AVESA</name>
<accession>A0ACD5XJV8</accession>
<reference evidence="1" key="2">
    <citation type="submission" date="2025-09" db="UniProtKB">
        <authorList>
            <consortium name="EnsemblPlants"/>
        </authorList>
    </citation>
    <scope>IDENTIFICATION</scope>
</reference>
<sequence>MKPSELRFDQLSIWVRVVNLSFHLRDQKWWKPIAQQIDKQAKDIHFDHAGGYLRARVYVEVSSPLRRWVLIESARRQSTDLYDIQYEHAPHFCFSCGCFGHGDLMCPTPGTRDANGILPFGKNLRAPDEWKKTAYSEGSSGGAGSFSKSHKADSRDSNCATEAGPEATSSLKKSNAIKRKAGAQNQVYRKIVPPVLQITDGTVGVEGSVVASKEVLPLGAAVTGLEDGENNERDSKKKKATPSNSDSAVAASQPCLEK</sequence>
<keyword evidence="2" id="KW-1185">Reference proteome</keyword>
<dbReference type="EnsemblPlants" id="AVESA.00010b.r2.5AG0801270.1">
    <property type="protein sequence ID" value="AVESA.00010b.r2.5AG0801270.1.CDS.1"/>
    <property type="gene ID" value="AVESA.00010b.r2.5AG0801270"/>
</dbReference>
<protein>
    <submittedName>
        <fullName evidence="1">Uncharacterized protein</fullName>
    </submittedName>
</protein>
<reference evidence="1" key="1">
    <citation type="submission" date="2021-05" db="EMBL/GenBank/DDBJ databases">
        <authorList>
            <person name="Scholz U."/>
            <person name="Mascher M."/>
            <person name="Fiebig A."/>
        </authorList>
    </citation>
    <scope>NUCLEOTIDE SEQUENCE [LARGE SCALE GENOMIC DNA]</scope>
</reference>
<proteinExistence type="predicted"/>
<evidence type="ECO:0000313" key="2">
    <source>
        <dbReference type="Proteomes" id="UP001732700"/>
    </source>
</evidence>
<dbReference type="Proteomes" id="UP001732700">
    <property type="component" value="Chromosome 5A"/>
</dbReference>